<proteinExistence type="predicted"/>
<organism evidence="2 3">
    <name type="scientific">Musa troglodytarum</name>
    <name type="common">fe'i banana</name>
    <dbReference type="NCBI Taxonomy" id="320322"/>
    <lineage>
        <taxon>Eukaryota</taxon>
        <taxon>Viridiplantae</taxon>
        <taxon>Streptophyta</taxon>
        <taxon>Embryophyta</taxon>
        <taxon>Tracheophyta</taxon>
        <taxon>Spermatophyta</taxon>
        <taxon>Magnoliopsida</taxon>
        <taxon>Liliopsida</taxon>
        <taxon>Zingiberales</taxon>
        <taxon>Musaceae</taxon>
        <taxon>Musa</taxon>
    </lineage>
</organism>
<protein>
    <submittedName>
        <fullName evidence="2">Uncharacterized protein</fullName>
    </submittedName>
</protein>
<evidence type="ECO:0000313" key="3">
    <source>
        <dbReference type="Proteomes" id="UP001055439"/>
    </source>
</evidence>
<dbReference type="OrthoDB" id="1927957at2759"/>
<reference evidence="2" key="1">
    <citation type="submission" date="2022-05" db="EMBL/GenBank/DDBJ databases">
        <title>The Musa troglodytarum L. genome provides insights into the mechanism of non-climacteric behaviour and enrichment of carotenoids.</title>
        <authorList>
            <person name="Wang J."/>
        </authorList>
    </citation>
    <scope>NUCLEOTIDE SEQUENCE</scope>
    <source>
        <tissue evidence="2">Leaf</tissue>
    </source>
</reference>
<accession>A0A9E7JYT1</accession>
<name>A0A9E7JYT1_9LILI</name>
<dbReference type="AlphaFoldDB" id="A0A9E7JYT1"/>
<gene>
    <name evidence="2" type="ORF">MUK42_29344</name>
</gene>
<keyword evidence="1" id="KW-0175">Coiled coil</keyword>
<dbReference type="Proteomes" id="UP001055439">
    <property type="component" value="Chromosome 4"/>
</dbReference>
<feature type="coiled-coil region" evidence="1">
    <location>
        <begin position="242"/>
        <end position="307"/>
    </location>
</feature>
<evidence type="ECO:0000313" key="2">
    <source>
        <dbReference type="EMBL" id="URD97304.1"/>
    </source>
</evidence>
<dbReference type="InterPro" id="IPR043424">
    <property type="entry name" value="BLT-like"/>
</dbReference>
<keyword evidence="3" id="KW-1185">Reference proteome</keyword>
<sequence length="356" mass="40697">MGRSAGRMQFPKGADPAIRSAITITSRLAHHHGGRRRGSAAPILWWKLHDAVRLVKTPEQAGARGKSHQEECAVGKPEGAVSARKLAAASWHLQQVAGVKGSGRRGRGGRLGLKLESWGKFHNFALERATKWDVGCLISVHETCRDHGHQKHLNARLNTASVVSSLWEELEQAHLYLNELQNERRSAKQKLCCFTRKPREEKASWQISEHEKFRGILAAIKDDLNRERTSRKKMEIMNSKLVSELAEARLSAKQHLQKYEKERKERELIQEVCNKLAKEIGDNKAEVESLKRESTKLREELDEERNMLQMAEVWREERVQMKLVDTKLMLEEKHSELIELQADLDAFLRGHASAER</sequence>
<dbReference type="EMBL" id="CP097506">
    <property type="protein sequence ID" value="URD97304.1"/>
    <property type="molecule type" value="Genomic_DNA"/>
</dbReference>
<dbReference type="PANTHER" id="PTHR31071">
    <property type="entry name" value="GB|AAF24581.1"/>
    <property type="match status" value="1"/>
</dbReference>
<dbReference type="PANTHER" id="PTHR31071:SF2">
    <property type="entry name" value="ACTIN CYTOSKELETON-REGULATORY COMPLEX PAN-LIKE PROTEIN"/>
    <property type="match status" value="1"/>
</dbReference>
<evidence type="ECO:0000256" key="1">
    <source>
        <dbReference type="SAM" id="Coils"/>
    </source>
</evidence>